<evidence type="ECO:0000313" key="2">
    <source>
        <dbReference type="Proteomes" id="UP000235145"/>
    </source>
</evidence>
<sequence length="115" mass="13479">MWQQWPTAYPGAYSALETIADDPQNITLQVRQLIIMEDPYIGSTDEQDRAYRDLDRITCEETKNLWSFLQDFRRLAIASAKNSNPVYGVVTYFGRIKEIWDINYCMFTILVLMRG</sequence>
<evidence type="ECO:0000313" key="1">
    <source>
        <dbReference type="EMBL" id="KAJ0193688.1"/>
    </source>
</evidence>
<organism evidence="1 2">
    <name type="scientific">Lactuca sativa</name>
    <name type="common">Garden lettuce</name>
    <dbReference type="NCBI Taxonomy" id="4236"/>
    <lineage>
        <taxon>Eukaryota</taxon>
        <taxon>Viridiplantae</taxon>
        <taxon>Streptophyta</taxon>
        <taxon>Embryophyta</taxon>
        <taxon>Tracheophyta</taxon>
        <taxon>Spermatophyta</taxon>
        <taxon>Magnoliopsida</taxon>
        <taxon>eudicotyledons</taxon>
        <taxon>Gunneridae</taxon>
        <taxon>Pentapetalae</taxon>
        <taxon>asterids</taxon>
        <taxon>campanulids</taxon>
        <taxon>Asterales</taxon>
        <taxon>Asteraceae</taxon>
        <taxon>Cichorioideae</taxon>
        <taxon>Cichorieae</taxon>
        <taxon>Lactucinae</taxon>
        <taxon>Lactuca</taxon>
    </lineage>
</organism>
<name>A0A9R1UVP8_LACSA</name>
<keyword evidence="2" id="KW-1185">Reference proteome</keyword>
<protein>
    <submittedName>
        <fullName evidence="1">Uncharacterized protein</fullName>
    </submittedName>
</protein>
<dbReference type="Pfam" id="PF22909">
    <property type="entry name" value="Caulimovir_coat_dom"/>
    <property type="match status" value="1"/>
</dbReference>
<gene>
    <name evidence="1" type="ORF">LSAT_V11C800389620</name>
</gene>
<comment type="caution">
    <text evidence="1">The sequence shown here is derived from an EMBL/GenBank/DDBJ whole genome shotgun (WGS) entry which is preliminary data.</text>
</comment>
<dbReference type="EMBL" id="NBSK02000008">
    <property type="protein sequence ID" value="KAJ0193688.1"/>
    <property type="molecule type" value="Genomic_DNA"/>
</dbReference>
<reference evidence="1 2" key="1">
    <citation type="journal article" date="2017" name="Nat. Commun.">
        <title>Genome assembly with in vitro proximity ligation data and whole-genome triplication in lettuce.</title>
        <authorList>
            <person name="Reyes-Chin-Wo S."/>
            <person name="Wang Z."/>
            <person name="Yang X."/>
            <person name="Kozik A."/>
            <person name="Arikit S."/>
            <person name="Song C."/>
            <person name="Xia L."/>
            <person name="Froenicke L."/>
            <person name="Lavelle D.O."/>
            <person name="Truco M.J."/>
            <person name="Xia R."/>
            <person name="Zhu S."/>
            <person name="Xu C."/>
            <person name="Xu H."/>
            <person name="Xu X."/>
            <person name="Cox K."/>
            <person name="Korf I."/>
            <person name="Meyers B.C."/>
            <person name="Michelmore R.W."/>
        </authorList>
    </citation>
    <scope>NUCLEOTIDE SEQUENCE [LARGE SCALE GENOMIC DNA]</scope>
    <source>
        <strain evidence="2">cv. Salinas</strain>
        <tissue evidence="1">Seedlings</tissue>
    </source>
</reference>
<proteinExistence type="predicted"/>
<accession>A0A9R1UVP8</accession>
<dbReference type="Proteomes" id="UP000235145">
    <property type="component" value="Unassembled WGS sequence"/>
</dbReference>
<dbReference type="AlphaFoldDB" id="A0A9R1UVP8"/>